<feature type="compositionally biased region" description="Pro residues" evidence="1">
    <location>
        <begin position="64"/>
        <end position="78"/>
    </location>
</feature>
<proteinExistence type="predicted"/>
<keyword evidence="3" id="KW-1185">Reference proteome</keyword>
<feature type="compositionally biased region" description="Low complexity" evidence="1">
    <location>
        <begin position="79"/>
        <end position="106"/>
    </location>
</feature>
<dbReference type="GeneID" id="54546680"/>
<evidence type="ECO:0000256" key="1">
    <source>
        <dbReference type="SAM" id="MobiDB-lite"/>
    </source>
</evidence>
<dbReference type="AlphaFoldDB" id="A0A6A6JTY8"/>
<dbReference type="Proteomes" id="UP000800097">
    <property type="component" value="Unassembled WGS sequence"/>
</dbReference>
<name>A0A6A6JTY8_WESOR</name>
<feature type="region of interest" description="Disordered" evidence="1">
    <location>
        <begin position="61"/>
        <end position="106"/>
    </location>
</feature>
<protein>
    <submittedName>
        <fullName evidence="2">Uncharacterized protein</fullName>
    </submittedName>
</protein>
<dbReference type="RefSeq" id="XP_033657112.1">
    <property type="nucleotide sequence ID" value="XM_033793505.1"/>
</dbReference>
<evidence type="ECO:0000313" key="2">
    <source>
        <dbReference type="EMBL" id="KAF2279573.1"/>
    </source>
</evidence>
<evidence type="ECO:0000313" key="3">
    <source>
        <dbReference type="Proteomes" id="UP000800097"/>
    </source>
</evidence>
<organism evidence="2 3">
    <name type="scientific">Westerdykella ornata</name>
    <dbReference type="NCBI Taxonomy" id="318751"/>
    <lineage>
        <taxon>Eukaryota</taxon>
        <taxon>Fungi</taxon>
        <taxon>Dikarya</taxon>
        <taxon>Ascomycota</taxon>
        <taxon>Pezizomycotina</taxon>
        <taxon>Dothideomycetes</taxon>
        <taxon>Pleosporomycetidae</taxon>
        <taxon>Pleosporales</taxon>
        <taxon>Sporormiaceae</taxon>
        <taxon>Westerdykella</taxon>
    </lineage>
</organism>
<gene>
    <name evidence="2" type="ORF">EI97DRAFT_180774</name>
</gene>
<reference evidence="2" key="1">
    <citation type="journal article" date="2020" name="Stud. Mycol.">
        <title>101 Dothideomycetes genomes: a test case for predicting lifestyles and emergence of pathogens.</title>
        <authorList>
            <person name="Haridas S."/>
            <person name="Albert R."/>
            <person name="Binder M."/>
            <person name="Bloem J."/>
            <person name="Labutti K."/>
            <person name="Salamov A."/>
            <person name="Andreopoulos B."/>
            <person name="Baker S."/>
            <person name="Barry K."/>
            <person name="Bills G."/>
            <person name="Bluhm B."/>
            <person name="Cannon C."/>
            <person name="Castanera R."/>
            <person name="Culley D."/>
            <person name="Daum C."/>
            <person name="Ezra D."/>
            <person name="Gonzalez J."/>
            <person name="Henrissat B."/>
            <person name="Kuo A."/>
            <person name="Liang C."/>
            <person name="Lipzen A."/>
            <person name="Lutzoni F."/>
            <person name="Magnuson J."/>
            <person name="Mondo S."/>
            <person name="Nolan M."/>
            <person name="Ohm R."/>
            <person name="Pangilinan J."/>
            <person name="Park H.-J."/>
            <person name="Ramirez L."/>
            <person name="Alfaro M."/>
            <person name="Sun H."/>
            <person name="Tritt A."/>
            <person name="Yoshinaga Y."/>
            <person name="Zwiers L.-H."/>
            <person name="Turgeon B."/>
            <person name="Goodwin S."/>
            <person name="Spatafora J."/>
            <person name="Crous P."/>
            <person name="Grigoriev I."/>
        </authorList>
    </citation>
    <scope>NUCLEOTIDE SEQUENCE</scope>
    <source>
        <strain evidence="2">CBS 379.55</strain>
    </source>
</reference>
<accession>A0A6A6JTY8</accession>
<dbReference type="EMBL" id="ML986486">
    <property type="protein sequence ID" value="KAF2279573.1"/>
    <property type="molecule type" value="Genomic_DNA"/>
</dbReference>
<sequence length="137" mass="14756">MRISSSRICNHACHSLSQLSVPSFQGTALVPVQVELTHTQVTSSNVSRTISLTRGHHVVYKLPNPRPSQCSPPAPPASQPNQSQQRTSSTNERTTPTTVPSATSSTSIPILPTSLGFICKFSDLFSPYVDLCCKPHA</sequence>